<keyword evidence="2" id="KW-1185">Reference proteome</keyword>
<reference evidence="1" key="1">
    <citation type="submission" date="2018-05" db="EMBL/GenBank/DDBJ databases">
        <title>Draft genome of Mucuna pruriens seed.</title>
        <authorList>
            <person name="Nnadi N.E."/>
            <person name="Vos R."/>
            <person name="Hasami M.H."/>
            <person name="Devisetty U.K."/>
            <person name="Aguiy J.C."/>
        </authorList>
    </citation>
    <scope>NUCLEOTIDE SEQUENCE [LARGE SCALE GENOMIC DNA]</scope>
    <source>
        <strain evidence="1">JCA_2017</strain>
    </source>
</reference>
<gene>
    <name evidence="1" type="ORF">CR513_13081</name>
</gene>
<protein>
    <submittedName>
        <fullName evidence="1">Uncharacterized protein</fullName>
    </submittedName>
</protein>
<dbReference type="EMBL" id="QJKJ01002323">
    <property type="protein sequence ID" value="RDY03343.1"/>
    <property type="molecule type" value="Genomic_DNA"/>
</dbReference>
<evidence type="ECO:0000313" key="1">
    <source>
        <dbReference type="EMBL" id="RDY03343.1"/>
    </source>
</evidence>
<sequence>MSHSHVDIVENENYIPTNKEGVEIPRSSWKEEQKAMYFINSKAINFFMCALIESEYEKIHSCKSSKEMWNTLALTYERHFKSKCPNLEKEEENEKKKPFIKKKESLMATWRDLDLSSSKDEDEKVKLCLMTNTTSGDEDDEKWVLTTHDRQRVYVPRPPSKKSQNSVKLKDQAQMAMLSKVEPKNIEEALLDDRWILVMQEELDQF</sequence>
<evidence type="ECO:0000313" key="2">
    <source>
        <dbReference type="Proteomes" id="UP000257109"/>
    </source>
</evidence>
<accession>A0A371HKM3</accession>
<dbReference type="OrthoDB" id="1932348at2759"/>
<proteinExistence type="predicted"/>
<dbReference type="Proteomes" id="UP000257109">
    <property type="component" value="Unassembled WGS sequence"/>
</dbReference>
<name>A0A371HKM3_MUCPR</name>
<dbReference type="Pfam" id="PF14223">
    <property type="entry name" value="Retrotran_gag_2"/>
    <property type="match status" value="1"/>
</dbReference>
<dbReference type="AlphaFoldDB" id="A0A371HKM3"/>
<organism evidence="1 2">
    <name type="scientific">Mucuna pruriens</name>
    <name type="common">Velvet bean</name>
    <name type="synonym">Dolichos pruriens</name>
    <dbReference type="NCBI Taxonomy" id="157652"/>
    <lineage>
        <taxon>Eukaryota</taxon>
        <taxon>Viridiplantae</taxon>
        <taxon>Streptophyta</taxon>
        <taxon>Embryophyta</taxon>
        <taxon>Tracheophyta</taxon>
        <taxon>Spermatophyta</taxon>
        <taxon>Magnoliopsida</taxon>
        <taxon>eudicotyledons</taxon>
        <taxon>Gunneridae</taxon>
        <taxon>Pentapetalae</taxon>
        <taxon>rosids</taxon>
        <taxon>fabids</taxon>
        <taxon>Fabales</taxon>
        <taxon>Fabaceae</taxon>
        <taxon>Papilionoideae</taxon>
        <taxon>50 kb inversion clade</taxon>
        <taxon>NPAAA clade</taxon>
        <taxon>indigoferoid/millettioid clade</taxon>
        <taxon>Phaseoleae</taxon>
        <taxon>Mucuna</taxon>
    </lineage>
</organism>
<comment type="caution">
    <text evidence="1">The sequence shown here is derived from an EMBL/GenBank/DDBJ whole genome shotgun (WGS) entry which is preliminary data.</text>
</comment>
<feature type="non-terminal residue" evidence="1">
    <location>
        <position position="1"/>
    </location>
</feature>